<evidence type="ECO:0000313" key="1">
    <source>
        <dbReference type="EMBL" id="SNS74375.1"/>
    </source>
</evidence>
<reference evidence="2" key="1">
    <citation type="submission" date="2017-06" db="EMBL/GenBank/DDBJ databases">
        <authorList>
            <person name="Varghese N."/>
            <person name="Submissions S."/>
        </authorList>
    </citation>
    <scope>NUCLEOTIDE SEQUENCE [LARGE SCALE GENOMIC DNA]</scope>
    <source>
        <strain evidence="2">DSM 46839</strain>
    </source>
</reference>
<dbReference type="AlphaFoldDB" id="A0A239GZT0"/>
<sequence>MHHRAPRARRTVLPVAVPVGLVLSLAVTWGSTHAAFSASTDNPGNSWQTGSVVLADSDSGSALFTTDSAVSPHDGALRPGSTRSRCIRIDYTGSLPADVRMYAGTPSGGATALDPYLVMSVERGRDVASGTTVAADCSAGFASTTTPTFLYNTQQADASTADGSRTLTHLKATHADYGTGVVVSANTAPSTYLTLRVTYAVKDDNGAQSKQSSATFTWEAQNTQ</sequence>
<evidence type="ECO:0000313" key="2">
    <source>
        <dbReference type="Proteomes" id="UP000198373"/>
    </source>
</evidence>
<organism evidence="1 2">
    <name type="scientific">Geodermatophilus pulveris</name>
    <dbReference type="NCBI Taxonomy" id="1564159"/>
    <lineage>
        <taxon>Bacteria</taxon>
        <taxon>Bacillati</taxon>
        <taxon>Actinomycetota</taxon>
        <taxon>Actinomycetes</taxon>
        <taxon>Geodermatophilales</taxon>
        <taxon>Geodermatophilaceae</taxon>
        <taxon>Geodermatophilus</taxon>
    </lineage>
</organism>
<accession>A0A239GZT0</accession>
<name>A0A239GZT0_9ACTN</name>
<proteinExistence type="predicted"/>
<gene>
    <name evidence="1" type="ORF">SAMN06893096_107128</name>
</gene>
<keyword evidence="2" id="KW-1185">Reference proteome</keyword>
<evidence type="ECO:0008006" key="3">
    <source>
        <dbReference type="Google" id="ProtNLM"/>
    </source>
</evidence>
<protein>
    <recommendedName>
        <fullName evidence="3">Camelysin metallo-endopeptidase</fullName>
    </recommendedName>
</protein>
<dbReference type="Proteomes" id="UP000198373">
    <property type="component" value="Unassembled WGS sequence"/>
</dbReference>
<dbReference type="EMBL" id="FZOO01000007">
    <property type="protein sequence ID" value="SNS74375.1"/>
    <property type="molecule type" value="Genomic_DNA"/>
</dbReference>